<gene>
    <name evidence="3" type="ORF">AXF42_Ash011820</name>
</gene>
<keyword evidence="2" id="KW-0732">Signal</keyword>
<evidence type="ECO:0000313" key="3">
    <source>
        <dbReference type="EMBL" id="PKA59696.1"/>
    </source>
</evidence>
<protein>
    <submittedName>
        <fullName evidence="3">Uncharacterized protein</fullName>
    </submittedName>
</protein>
<keyword evidence="4" id="KW-1185">Reference proteome</keyword>
<organism evidence="3 4">
    <name type="scientific">Apostasia shenzhenica</name>
    <dbReference type="NCBI Taxonomy" id="1088818"/>
    <lineage>
        <taxon>Eukaryota</taxon>
        <taxon>Viridiplantae</taxon>
        <taxon>Streptophyta</taxon>
        <taxon>Embryophyta</taxon>
        <taxon>Tracheophyta</taxon>
        <taxon>Spermatophyta</taxon>
        <taxon>Magnoliopsida</taxon>
        <taxon>Liliopsida</taxon>
        <taxon>Asparagales</taxon>
        <taxon>Orchidaceae</taxon>
        <taxon>Apostasioideae</taxon>
        <taxon>Apostasia</taxon>
    </lineage>
</organism>
<feature type="chain" id="PRO_5014127818" evidence="2">
    <location>
        <begin position="22"/>
        <end position="76"/>
    </location>
</feature>
<dbReference type="Proteomes" id="UP000236161">
    <property type="component" value="Unassembled WGS sequence"/>
</dbReference>
<dbReference type="AlphaFoldDB" id="A0A2I0AW00"/>
<sequence>MLTAARQALLCLAFFVMGMWALQGPWLPGEFRAAAIKAHSPETVRFIGRRPAPVPAEHFDSSERSIPSCPDPLHNR</sequence>
<proteinExistence type="predicted"/>
<evidence type="ECO:0000313" key="4">
    <source>
        <dbReference type="Proteomes" id="UP000236161"/>
    </source>
</evidence>
<dbReference type="EMBL" id="KZ451944">
    <property type="protein sequence ID" value="PKA59696.1"/>
    <property type="molecule type" value="Genomic_DNA"/>
</dbReference>
<evidence type="ECO:0000256" key="1">
    <source>
        <dbReference type="SAM" id="MobiDB-lite"/>
    </source>
</evidence>
<feature type="signal peptide" evidence="2">
    <location>
        <begin position="1"/>
        <end position="21"/>
    </location>
</feature>
<evidence type="ECO:0000256" key="2">
    <source>
        <dbReference type="SAM" id="SignalP"/>
    </source>
</evidence>
<dbReference type="OrthoDB" id="1298458at2759"/>
<name>A0A2I0AW00_9ASPA</name>
<feature type="region of interest" description="Disordered" evidence="1">
    <location>
        <begin position="55"/>
        <end position="76"/>
    </location>
</feature>
<reference evidence="3 4" key="1">
    <citation type="journal article" date="2017" name="Nature">
        <title>The Apostasia genome and the evolution of orchids.</title>
        <authorList>
            <person name="Zhang G.Q."/>
            <person name="Liu K.W."/>
            <person name="Li Z."/>
            <person name="Lohaus R."/>
            <person name="Hsiao Y.Y."/>
            <person name="Niu S.C."/>
            <person name="Wang J.Y."/>
            <person name="Lin Y.C."/>
            <person name="Xu Q."/>
            <person name="Chen L.J."/>
            <person name="Yoshida K."/>
            <person name="Fujiwara S."/>
            <person name="Wang Z.W."/>
            <person name="Zhang Y.Q."/>
            <person name="Mitsuda N."/>
            <person name="Wang M."/>
            <person name="Liu G.H."/>
            <person name="Pecoraro L."/>
            <person name="Huang H.X."/>
            <person name="Xiao X.J."/>
            <person name="Lin M."/>
            <person name="Wu X.Y."/>
            <person name="Wu W.L."/>
            <person name="Chen Y.Y."/>
            <person name="Chang S.B."/>
            <person name="Sakamoto S."/>
            <person name="Ohme-Takagi M."/>
            <person name="Yagi M."/>
            <person name="Zeng S.J."/>
            <person name="Shen C.Y."/>
            <person name="Yeh C.M."/>
            <person name="Luo Y.B."/>
            <person name="Tsai W.C."/>
            <person name="Van de Peer Y."/>
            <person name="Liu Z.J."/>
        </authorList>
    </citation>
    <scope>NUCLEOTIDE SEQUENCE [LARGE SCALE GENOMIC DNA]</scope>
    <source>
        <strain evidence="4">cv. Shenzhen</strain>
        <tissue evidence="3">Stem</tissue>
    </source>
</reference>
<accession>A0A2I0AW00</accession>